<dbReference type="EMBL" id="JAAAIN010000276">
    <property type="protein sequence ID" value="KAG0316895.1"/>
    <property type="molecule type" value="Genomic_DNA"/>
</dbReference>
<feature type="region of interest" description="Disordered" evidence="1">
    <location>
        <begin position="289"/>
        <end position="308"/>
    </location>
</feature>
<feature type="region of interest" description="Disordered" evidence="1">
    <location>
        <begin position="339"/>
        <end position="362"/>
    </location>
</feature>
<feature type="transmembrane region" description="Helical" evidence="2">
    <location>
        <begin position="123"/>
        <end position="145"/>
    </location>
</feature>
<feature type="transmembrane region" description="Helical" evidence="2">
    <location>
        <begin position="67"/>
        <end position="87"/>
    </location>
</feature>
<keyword evidence="5" id="KW-1185">Reference proteome</keyword>
<dbReference type="Pfam" id="PF04982">
    <property type="entry name" value="TM_HPP"/>
    <property type="match status" value="1"/>
</dbReference>
<protein>
    <recommendedName>
        <fullName evidence="3">HPP transmembrane region domain-containing protein</fullName>
    </recommendedName>
</protein>
<comment type="caution">
    <text evidence="4">The sequence shown here is derived from an EMBL/GenBank/DDBJ whole genome shotgun (WGS) entry which is preliminary data.</text>
</comment>
<dbReference type="PANTHER" id="PTHR33741">
    <property type="entry name" value="TRANSMEMBRANE PROTEIN DDB_G0269096-RELATED"/>
    <property type="match status" value="1"/>
</dbReference>
<dbReference type="PANTHER" id="PTHR33741:SF5">
    <property type="entry name" value="TRANSMEMBRANE PROTEIN DDB_G0269096-RELATED"/>
    <property type="match status" value="1"/>
</dbReference>
<reference evidence="4" key="1">
    <citation type="journal article" date="2020" name="Fungal Divers.">
        <title>Resolving the Mortierellaceae phylogeny through synthesis of multi-gene phylogenetics and phylogenomics.</title>
        <authorList>
            <person name="Vandepol N."/>
            <person name="Liber J."/>
            <person name="Desiro A."/>
            <person name="Na H."/>
            <person name="Kennedy M."/>
            <person name="Barry K."/>
            <person name="Grigoriev I.V."/>
            <person name="Miller A.N."/>
            <person name="O'Donnell K."/>
            <person name="Stajich J.E."/>
            <person name="Bonito G."/>
        </authorList>
    </citation>
    <scope>NUCLEOTIDE SEQUENCE</scope>
    <source>
        <strain evidence="4">NVP60</strain>
    </source>
</reference>
<name>A0A9P6RD02_9FUNG</name>
<feature type="compositionally biased region" description="Acidic residues" evidence="1">
    <location>
        <begin position="223"/>
        <end position="237"/>
    </location>
</feature>
<sequence length="422" mass="46122">MVSPAIQTYFSKMKGQRYDPKNLKVPPRPPTRFEVLLSTFVGSFVGIAIVASLTYNAQWFIDRNTPVMAGSFGASAVLIYGAIEAPLSQPRNVIGGHIMSSFIGVSLYKLFNLMSQEAFARLHWLLCSLAVSISLFFMQITHTVHPPASASALIAVSGGQVIYDLGYWYLLCPIALGIAFMMIVAMLVNNVVRTYPSHWWAPKKKIIHVVDQDMTTTLADFVSPDDDDVQEEQEDEQAQQTVQGDAVKSPFASNNTDNNNDKSLTHQPSISSSSSMAFSPVVAKEPSTLDIPHTSIVPSSPRSVPSTFSHGQYAVYYGGDRKEQLKDGEKLLERYVHSDTSSSVANKDLEHGHGHGPTHNKRHSIVIGLRGSPNLSHASSATNPHVAVAATTEEEYRATIDQLQQRIRDLESRLAAAPGASN</sequence>
<feature type="transmembrane region" description="Helical" evidence="2">
    <location>
        <begin position="93"/>
        <end position="111"/>
    </location>
</feature>
<evidence type="ECO:0000313" key="4">
    <source>
        <dbReference type="EMBL" id="KAG0316895.1"/>
    </source>
</evidence>
<dbReference type="InterPro" id="IPR007065">
    <property type="entry name" value="HPP"/>
</dbReference>
<feature type="region of interest" description="Disordered" evidence="1">
    <location>
        <begin position="221"/>
        <end position="278"/>
    </location>
</feature>
<feature type="compositionally biased region" description="Low complexity" evidence="1">
    <location>
        <begin position="294"/>
        <end position="308"/>
    </location>
</feature>
<evidence type="ECO:0000256" key="2">
    <source>
        <dbReference type="SAM" id="Phobius"/>
    </source>
</evidence>
<feature type="compositionally biased region" description="Low complexity" evidence="1">
    <location>
        <begin position="265"/>
        <end position="278"/>
    </location>
</feature>
<keyword evidence="2" id="KW-0812">Transmembrane</keyword>
<keyword evidence="2" id="KW-1133">Transmembrane helix</keyword>
<feature type="transmembrane region" description="Helical" evidence="2">
    <location>
        <begin position="35"/>
        <end position="55"/>
    </location>
</feature>
<feature type="transmembrane region" description="Helical" evidence="2">
    <location>
        <begin position="165"/>
        <end position="188"/>
    </location>
</feature>
<gene>
    <name evidence="4" type="ORF">BGZ97_006209</name>
</gene>
<keyword evidence="2" id="KW-0472">Membrane</keyword>
<dbReference type="AlphaFoldDB" id="A0A9P6RD02"/>
<dbReference type="InterPro" id="IPR058581">
    <property type="entry name" value="TM_HPP"/>
</dbReference>
<dbReference type="OrthoDB" id="2016548at2759"/>
<feature type="domain" description="HPP transmembrane region" evidence="3">
    <location>
        <begin position="31"/>
        <end position="196"/>
    </location>
</feature>
<accession>A0A9P6RD02</accession>
<organism evidence="4 5">
    <name type="scientific">Linnemannia gamsii</name>
    <dbReference type="NCBI Taxonomy" id="64522"/>
    <lineage>
        <taxon>Eukaryota</taxon>
        <taxon>Fungi</taxon>
        <taxon>Fungi incertae sedis</taxon>
        <taxon>Mucoromycota</taxon>
        <taxon>Mortierellomycotina</taxon>
        <taxon>Mortierellomycetes</taxon>
        <taxon>Mortierellales</taxon>
        <taxon>Mortierellaceae</taxon>
        <taxon>Linnemannia</taxon>
    </lineage>
</organism>
<evidence type="ECO:0000256" key="1">
    <source>
        <dbReference type="SAM" id="MobiDB-lite"/>
    </source>
</evidence>
<evidence type="ECO:0000259" key="3">
    <source>
        <dbReference type="Pfam" id="PF04982"/>
    </source>
</evidence>
<proteinExistence type="predicted"/>
<evidence type="ECO:0000313" key="5">
    <source>
        <dbReference type="Proteomes" id="UP000823405"/>
    </source>
</evidence>
<dbReference type="Proteomes" id="UP000823405">
    <property type="component" value="Unassembled WGS sequence"/>
</dbReference>